<keyword evidence="3" id="KW-1185">Reference proteome</keyword>
<evidence type="ECO:0000256" key="1">
    <source>
        <dbReference type="SAM" id="MobiDB-lite"/>
    </source>
</evidence>
<feature type="compositionally biased region" description="Basic and acidic residues" evidence="1">
    <location>
        <begin position="123"/>
        <end position="132"/>
    </location>
</feature>
<reference evidence="3" key="1">
    <citation type="journal article" date="2019" name="Int. J. Syst. Evol. Microbiol.">
        <title>The Global Catalogue of Microorganisms (GCM) 10K type strain sequencing project: providing services to taxonomists for standard genome sequencing and annotation.</title>
        <authorList>
            <consortium name="The Broad Institute Genomics Platform"/>
            <consortium name="The Broad Institute Genome Sequencing Center for Infectious Disease"/>
            <person name="Wu L."/>
            <person name="Ma J."/>
        </authorList>
    </citation>
    <scope>NUCLEOTIDE SEQUENCE [LARGE SCALE GENOMIC DNA]</scope>
    <source>
        <strain evidence="3">KCTC 32255</strain>
    </source>
</reference>
<comment type="caution">
    <text evidence="2">The sequence shown here is derived from an EMBL/GenBank/DDBJ whole genome shotgun (WGS) entry which is preliminary data.</text>
</comment>
<dbReference type="RefSeq" id="WP_345403409.1">
    <property type="nucleotide sequence ID" value="NZ_BAABLA010000114.1"/>
</dbReference>
<name>A0ABW2BYP4_9PSEU</name>
<accession>A0ABW2BYP4</accession>
<evidence type="ECO:0000313" key="3">
    <source>
        <dbReference type="Proteomes" id="UP001596337"/>
    </source>
</evidence>
<dbReference type="EMBL" id="JBHSXX010000001">
    <property type="protein sequence ID" value="MFC6867378.1"/>
    <property type="molecule type" value="Genomic_DNA"/>
</dbReference>
<gene>
    <name evidence="2" type="ORF">ACFQGD_09470</name>
</gene>
<feature type="compositionally biased region" description="Polar residues" evidence="1">
    <location>
        <begin position="139"/>
        <end position="152"/>
    </location>
</feature>
<sequence length="159" mass="17303">MMRHDDGYDWPTDFEVYGHHLRSAEPYPVPIRCGLLTLTGDPDDCVIAIGVNEDEPVTITAAAAARLREILANVASEHTALTRRTEHKRLHAAQQLIGDAAVVLATERWQAILAALSSDDRTERDQVLHDLQARAPGTSGATSESNAASTARTPDERTP</sequence>
<organism evidence="2 3">
    <name type="scientific">Haloechinothrix salitolerans</name>
    <dbReference type="NCBI Taxonomy" id="926830"/>
    <lineage>
        <taxon>Bacteria</taxon>
        <taxon>Bacillati</taxon>
        <taxon>Actinomycetota</taxon>
        <taxon>Actinomycetes</taxon>
        <taxon>Pseudonocardiales</taxon>
        <taxon>Pseudonocardiaceae</taxon>
        <taxon>Haloechinothrix</taxon>
    </lineage>
</organism>
<evidence type="ECO:0000313" key="2">
    <source>
        <dbReference type="EMBL" id="MFC6867378.1"/>
    </source>
</evidence>
<protein>
    <submittedName>
        <fullName evidence="2">Uncharacterized protein</fullName>
    </submittedName>
</protein>
<proteinExistence type="predicted"/>
<feature type="region of interest" description="Disordered" evidence="1">
    <location>
        <begin position="123"/>
        <end position="159"/>
    </location>
</feature>
<dbReference type="Proteomes" id="UP001596337">
    <property type="component" value="Unassembled WGS sequence"/>
</dbReference>